<dbReference type="EMBL" id="CM046102">
    <property type="protein sequence ID" value="KAI8440511.1"/>
    <property type="molecule type" value="Genomic_DNA"/>
</dbReference>
<dbReference type="Proteomes" id="UP001064048">
    <property type="component" value="Chromosome 2"/>
</dbReference>
<organism evidence="1 2">
    <name type="scientific">Choristoneura fumiferana</name>
    <name type="common">Spruce budworm moth</name>
    <name type="synonym">Archips fumiferana</name>
    <dbReference type="NCBI Taxonomy" id="7141"/>
    <lineage>
        <taxon>Eukaryota</taxon>
        <taxon>Metazoa</taxon>
        <taxon>Ecdysozoa</taxon>
        <taxon>Arthropoda</taxon>
        <taxon>Hexapoda</taxon>
        <taxon>Insecta</taxon>
        <taxon>Pterygota</taxon>
        <taxon>Neoptera</taxon>
        <taxon>Endopterygota</taxon>
        <taxon>Lepidoptera</taxon>
        <taxon>Glossata</taxon>
        <taxon>Ditrysia</taxon>
        <taxon>Tortricoidea</taxon>
        <taxon>Tortricidae</taxon>
        <taxon>Tortricinae</taxon>
        <taxon>Choristoneura</taxon>
    </lineage>
</organism>
<comment type="caution">
    <text evidence="1">The sequence shown here is derived from an EMBL/GenBank/DDBJ whole genome shotgun (WGS) entry which is preliminary data.</text>
</comment>
<evidence type="ECO:0000313" key="2">
    <source>
        <dbReference type="Proteomes" id="UP001064048"/>
    </source>
</evidence>
<keyword evidence="2" id="KW-1185">Reference proteome</keyword>
<reference evidence="1 2" key="1">
    <citation type="journal article" date="2022" name="Genome Biol. Evol.">
        <title>The Spruce Budworm Genome: Reconstructing the Evolutionary History of Antifreeze Proteins.</title>
        <authorList>
            <person name="Beliveau C."/>
            <person name="Gagne P."/>
            <person name="Picq S."/>
            <person name="Vernygora O."/>
            <person name="Keeling C.I."/>
            <person name="Pinkney K."/>
            <person name="Doucet D."/>
            <person name="Wen F."/>
            <person name="Johnston J.S."/>
            <person name="Maaroufi H."/>
            <person name="Boyle B."/>
            <person name="Laroche J."/>
            <person name="Dewar K."/>
            <person name="Juretic N."/>
            <person name="Blackburn G."/>
            <person name="Nisole A."/>
            <person name="Brunet B."/>
            <person name="Brandao M."/>
            <person name="Lumley L."/>
            <person name="Duan J."/>
            <person name="Quan G."/>
            <person name="Lucarotti C.J."/>
            <person name="Roe A.D."/>
            <person name="Sperling F.A.H."/>
            <person name="Levesque R.C."/>
            <person name="Cusson M."/>
        </authorList>
    </citation>
    <scope>NUCLEOTIDE SEQUENCE [LARGE SCALE GENOMIC DNA]</scope>
    <source>
        <strain evidence="1">Glfc:IPQL:Cfum</strain>
    </source>
</reference>
<proteinExistence type="predicted"/>
<name>A0ACC0KWF4_CHOFU</name>
<protein>
    <submittedName>
        <fullName evidence="1">Uncharacterized protein</fullName>
    </submittedName>
</protein>
<evidence type="ECO:0000313" key="1">
    <source>
        <dbReference type="EMBL" id="KAI8440511.1"/>
    </source>
</evidence>
<gene>
    <name evidence="1" type="ORF">MSG28_001770</name>
</gene>
<sequence>MSEEWQAYLSDPRTICKYGEKCYQSNPDHHTKYKHPPVNSKRKAEAVKHPAKRFSPYSKKENTANRFKNKAKETEPVNKDVDADAEKPTITEKHDLANESPTTSNQQNTVYNSFVDIIKQLPKDLPYHNSTSDQEIYKELFLVEMPPDFFKFYECLKEDTKDVDKTLAGVNLQLIGPYDLLTGKLPAVLKSKDKTEFHIGYYRDDPKSPPVFMARADSSKGCHLSPYATNIFSAVSYLEHQKKSPFTAMAYKKMMEKVKSWAEKHNYSVEEYNAKRRTNLCITKTLHGAGIMVPYDKKTQLGYRKLVESDANIKKLFTRLEEAKSEVEKDKVLSELQPVITYANIAVDECDFGTGLEVGIDMFCSGLKELESSTLNSLCSVYSLLNRAEFGSIIQEECDGAVVAAIDFAPDHVVAQRGLLLFCIFFTFIFRCSFFSRFCWTTLSSFSRRFSFNIFLTRPILFLRNLRNTNLDRLLKVKKQTAGLARRSVKDGWRVAGEKFPTTLDRKGTFKVEYLQEIEKKVQAKWDAEKIFEVEAPTDGKPHEKEKSKAVAKAGAAKYQWQIMQSIGVPDEEIKEFADEHYWLDYFPPRAVSDLQRMGIHVDWRRKFITTDANKFFDSFVQWQFHHLRERNKIKYGKRHTIFSPRDRQPCMDHDRSSGEGAGPQEYTLVKMEVLEPLPEVFKPETMYGQTNCWVHPDIKYIAFETIKDGIFVCTKRAARNMAYQGFTDKDGEFKILKEIVGQDMFGISLKSPLTCYPKIYALPMLTIKEDKGTGIVTSVPSDSPDDYAALVDLQKKPAFRDKYGIKDEMVLPFKPVPILEIPELSNLSAVYLYEKLKIQSQNDKDKLTEAKELVYLKGFYDGVLLVGEYKGQKIQDVKKLLQTKLIKENGAVIYYEPEKTIMSRSGDECVVALCDQWYLDYGTDEWKAQAEKCLAEINTYHDEVRKNFQATLNWLHEYACSRTYGLGTKLPWDQQWLIESLSDSTIYNAYYTIAHYIQGGTFRGDKKNALDIKPEQMTLEVWDYIFFKGAPFPKHTKIPKKSLDLMKASFNFWYPVDVRVSGKDLIQNHLTYYIYNHCAIWPNEEDKWPKGIRANGHLMLNSAKMSKSEGPYNFHDKVFISEMNMKINQTDDSYNKMLFKEALKSGVFELQAARDKYRELCSEGGLHGELNHCAVKKAKKGEAPKQEPKPNKAVIWVAKEYPRWQHIILTTLKELNGLGAIPELKKYMKRVMPFVQMTRDHVERVGLDALSLGLPFDEMAVLKDNKQYLLNALDLDSLEIEYTESPDAPEKTREDCAPGLPHISFSATPGVSVSLVNPAPMSDVSVLKLWRYVDPSLGPRKIPVAGDHETKCVILESAGVLKVDVAAGTVQLAHNGKNIEVGTQLVYTYDK</sequence>
<accession>A0ACC0KWF4</accession>